<keyword evidence="10 14" id="KW-0479">Metal-binding</keyword>
<comment type="cofactor">
    <cofactor evidence="14 15">
        <name>Mn(2+)</name>
        <dbReference type="ChEBI" id="CHEBI:29035"/>
    </cofactor>
    <cofactor evidence="14 15">
        <name>Mg(2+)</name>
        <dbReference type="ChEBI" id="CHEBI:18420"/>
    </cofactor>
    <text evidence="14 15">Manganese or magnesium. Binds 1 divalent metal ion per monomer in the absence of substrate. May bind a second metal ion after substrate binding.</text>
</comment>
<dbReference type="EC" id="3.1.26.4" evidence="6 14"/>
<dbReference type="STRING" id="1798647.A2855_02175"/>
<evidence type="ECO:0000256" key="5">
    <source>
        <dbReference type="ARBA" id="ARBA00007383"/>
    </source>
</evidence>
<feature type="binding site" evidence="14 15">
    <location>
        <position position="126"/>
    </location>
    <ligand>
        <name>a divalent metal cation</name>
        <dbReference type="ChEBI" id="CHEBI:60240"/>
    </ligand>
</feature>
<evidence type="ECO:0000256" key="16">
    <source>
        <dbReference type="RuleBase" id="RU003515"/>
    </source>
</evidence>
<dbReference type="SUPFAM" id="SSF53098">
    <property type="entry name" value="Ribonuclease H-like"/>
    <property type="match status" value="1"/>
</dbReference>
<dbReference type="GO" id="GO:0043137">
    <property type="term" value="P:DNA replication, removal of RNA primer"/>
    <property type="evidence" value="ECO:0007669"/>
    <property type="project" value="TreeGrafter"/>
</dbReference>
<dbReference type="GO" id="GO:0006298">
    <property type="term" value="P:mismatch repair"/>
    <property type="evidence" value="ECO:0007669"/>
    <property type="project" value="TreeGrafter"/>
</dbReference>
<dbReference type="EMBL" id="MHKX01000021">
    <property type="protein sequence ID" value="OGY97858.1"/>
    <property type="molecule type" value="Genomic_DNA"/>
</dbReference>
<keyword evidence="11 14" id="KW-0255">Endonuclease</keyword>
<dbReference type="GO" id="GO:0005737">
    <property type="term" value="C:cytoplasm"/>
    <property type="evidence" value="ECO:0007669"/>
    <property type="project" value="UniProtKB-SubCell"/>
</dbReference>
<keyword evidence="12 14" id="KW-0378">Hydrolase</keyword>
<comment type="subcellular location">
    <subcellularLocation>
        <location evidence="4 14">Cytoplasm</location>
    </subcellularLocation>
</comment>
<dbReference type="InterPro" id="IPR022898">
    <property type="entry name" value="RNase_HII"/>
</dbReference>
<comment type="cofactor">
    <cofactor evidence="2">
        <name>Mg(2+)</name>
        <dbReference type="ChEBI" id="CHEBI:18420"/>
    </cofactor>
</comment>
<reference evidence="18 19" key="1">
    <citation type="journal article" date="2016" name="Nat. Commun.">
        <title>Thousands of microbial genomes shed light on interconnected biogeochemical processes in an aquifer system.</title>
        <authorList>
            <person name="Anantharaman K."/>
            <person name="Brown C.T."/>
            <person name="Hug L.A."/>
            <person name="Sharon I."/>
            <person name="Castelle C.J."/>
            <person name="Probst A.J."/>
            <person name="Thomas B.C."/>
            <person name="Singh A."/>
            <person name="Wilkins M.J."/>
            <person name="Karaoz U."/>
            <person name="Brodie E.L."/>
            <person name="Williams K.H."/>
            <person name="Hubbard S.S."/>
            <person name="Banfield J.F."/>
        </authorList>
    </citation>
    <scope>NUCLEOTIDE SEQUENCE [LARGE SCALE GENOMIC DNA]</scope>
</reference>
<gene>
    <name evidence="14" type="primary">rnhB</name>
    <name evidence="18" type="ORF">A2855_02175</name>
</gene>
<evidence type="ECO:0000256" key="12">
    <source>
        <dbReference type="ARBA" id="ARBA00022801"/>
    </source>
</evidence>
<evidence type="ECO:0000256" key="4">
    <source>
        <dbReference type="ARBA" id="ARBA00004496"/>
    </source>
</evidence>
<feature type="binding site" evidence="14 15">
    <location>
        <position position="26"/>
    </location>
    <ligand>
        <name>a divalent metal cation</name>
        <dbReference type="ChEBI" id="CHEBI:60240"/>
    </ligand>
</feature>
<comment type="caution">
    <text evidence="18">The sequence shown here is derived from an EMBL/GenBank/DDBJ whole genome shotgun (WGS) entry which is preliminary data.</text>
</comment>
<organism evidence="18 19">
    <name type="scientific">Candidatus Liptonbacteria bacterium RIFCSPHIGHO2_01_FULL_57_28</name>
    <dbReference type="NCBI Taxonomy" id="1798647"/>
    <lineage>
        <taxon>Bacteria</taxon>
        <taxon>Candidatus Liptoniibacteriota</taxon>
    </lineage>
</organism>
<sequence length="212" mass="23372">MILPAVSPSGRSKRMPRTKYIVGIDEVGRGPLAGPVVVGAVLLPVNLKFSRKGLRDSKKLTAQAREAWAQRIKVHPRIAQALARVAPGTIDRMNISRAANLAAFRAFRRLAIEYKLTAKNCSVYLDGGLYLGNGRARLSGNTIVKGDEKILVVAFASIVAKVHRDRIMVRLARKHPGYGFEVHKGYGTRMHRRSIKKLGLSPEHRRSFSGAD</sequence>
<dbReference type="GO" id="GO:0004523">
    <property type="term" value="F:RNA-DNA hybrid ribonuclease activity"/>
    <property type="evidence" value="ECO:0007669"/>
    <property type="project" value="UniProtKB-UniRule"/>
</dbReference>
<comment type="function">
    <text evidence="3 14 16">Endonuclease that specifically degrades the RNA of RNA-DNA hybrids.</text>
</comment>
<dbReference type="CDD" id="cd07182">
    <property type="entry name" value="RNase_HII_bacteria_HII_like"/>
    <property type="match status" value="1"/>
</dbReference>
<dbReference type="PANTHER" id="PTHR10954:SF18">
    <property type="entry name" value="RIBONUCLEASE HII"/>
    <property type="match status" value="1"/>
</dbReference>
<dbReference type="AlphaFoldDB" id="A0A1G2C8Z0"/>
<evidence type="ECO:0000256" key="1">
    <source>
        <dbReference type="ARBA" id="ARBA00000077"/>
    </source>
</evidence>
<evidence type="ECO:0000256" key="6">
    <source>
        <dbReference type="ARBA" id="ARBA00012180"/>
    </source>
</evidence>
<comment type="similarity">
    <text evidence="5 14 16">Belongs to the RNase HII family.</text>
</comment>
<dbReference type="InterPro" id="IPR012337">
    <property type="entry name" value="RNaseH-like_sf"/>
</dbReference>
<proteinExistence type="inferred from homology"/>
<dbReference type="Gene3D" id="3.30.420.10">
    <property type="entry name" value="Ribonuclease H-like superfamily/Ribonuclease H"/>
    <property type="match status" value="1"/>
</dbReference>
<dbReference type="InterPro" id="IPR024567">
    <property type="entry name" value="RNase_HII/HIII_dom"/>
</dbReference>
<evidence type="ECO:0000256" key="7">
    <source>
        <dbReference type="ARBA" id="ARBA00019179"/>
    </source>
</evidence>
<dbReference type="InterPro" id="IPR036397">
    <property type="entry name" value="RNaseH_sf"/>
</dbReference>
<evidence type="ECO:0000256" key="15">
    <source>
        <dbReference type="PROSITE-ProRule" id="PRU01319"/>
    </source>
</evidence>
<dbReference type="HAMAP" id="MF_00052_B">
    <property type="entry name" value="RNase_HII_B"/>
    <property type="match status" value="1"/>
</dbReference>
<dbReference type="GO" id="GO:0032299">
    <property type="term" value="C:ribonuclease H2 complex"/>
    <property type="evidence" value="ECO:0007669"/>
    <property type="project" value="TreeGrafter"/>
</dbReference>
<dbReference type="PROSITE" id="PS51975">
    <property type="entry name" value="RNASE_H_2"/>
    <property type="match status" value="1"/>
</dbReference>
<evidence type="ECO:0000256" key="14">
    <source>
        <dbReference type="HAMAP-Rule" id="MF_00052"/>
    </source>
</evidence>
<evidence type="ECO:0000256" key="2">
    <source>
        <dbReference type="ARBA" id="ARBA00001946"/>
    </source>
</evidence>
<evidence type="ECO:0000313" key="19">
    <source>
        <dbReference type="Proteomes" id="UP000179059"/>
    </source>
</evidence>
<feature type="binding site" evidence="14 15">
    <location>
        <position position="25"/>
    </location>
    <ligand>
        <name>a divalent metal cation</name>
        <dbReference type="ChEBI" id="CHEBI:60240"/>
    </ligand>
</feature>
<evidence type="ECO:0000256" key="11">
    <source>
        <dbReference type="ARBA" id="ARBA00022759"/>
    </source>
</evidence>
<dbReference type="Proteomes" id="UP000179059">
    <property type="component" value="Unassembled WGS sequence"/>
</dbReference>
<evidence type="ECO:0000313" key="18">
    <source>
        <dbReference type="EMBL" id="OGY97858.1"/>
    </source>
</evidence>
<keyword evidence="8 14" id="KW-0963">Cytoplasm</keyword>
<dbReference type="NCBIfam" id="NF000595">
    <property type="entry name" value="PRK00015.1-3"/>
    <property type="match status" value="1"/>
</dbReference>
<evidence type="ECO:0000259" key="17">
    <source>
        <dbReference type="PROSITE" id="PS51975"/>
    </source>
</evidence>
<evidence type="ECO:0000256" key="13">
    <source>
        <dbReference type="ARBA" id="ARBA00023211"/>
    </source>
</evidence>
<dbReference type="GO" id="GO:0030145">
    <property type="term" value="F:manganese ion binding"/>
    <property type="evidence" value="ECO:0007669"/>
    <property type="project" value="UniProtKB-UniRule"/>
</dbReference>
<evidence type="ECO:0000256" key="9">
    <source>
        <dbReference type="ARBA" id="ARBA00022722"/>
    </source>
</evidence>
<dbReference type="GO" id="GO:0003723">
    <property type="term" value="F:RNA binding"/>
    <property type="evidence" value="ECO:0007669"/>
    <property type="project" value="UniProtKB-UniRule"/>
</dbReference>
<dbReference type="PANTHER" id="PTHR10954">
    <property type="entry name" value="RIBONUCLEASE H2 SUBUNIT A"/>
    <property type="match status" value="1"/>
</dbReference>
<comment type="catalytic activity">
    <reaction evidence="1 14 15 16">
        <text>Endonucleolytic cleavage to 5'-phosphomonoester.</text>
        <dbReference type="EC" id="3.1.26.4"/>
    </reaction>
</comment>
<name>A0A1G2C8Z0_9BACT</name>
<feature type="domain" description="RNase H type-2" evidence="17">
    <location>
        <begin position="19"/>
        <end position="212"/>
    </location>
</feature>
<dbReference type="InterPro" id="IPR001352">
    <property type="entry name" value="RNase_HII/HIII"/>
</dbReference>
<dbReference type="Pfam" id="PF01351">
    <property type="entry name" value="RNase_HII"/>
    <property type="match status" value="1"/>
</dbReference>
<evidence type="ECO:0000256" key="8">
    <source>
        <dbReference type="ARBA" id="ARBA00022490"/>
    </source>
</evidence>
<evidence type="ECO:0000256" key="10">
    <source>
        <dbReference type="ARBA" id="ARBA00022723"/>
    </source>
</evidence>
<protein>
    <recommendedName>
        <fullName evidence="7 14">Ribonuclease HII</fullName>
        <shortName evidence="14">RNase HII</shortName>
        <ecNumber evidence="6 14">3.1.26.4</ecNumber>
    </recommendedName>
</protein>
<evidence type="ECO:0000256" key="3">
    <source>
        <dbReference type="ARBA" id="ARBA00004065"/>
    </source>
</evidence>
<keyword evidence="13 14" id="KW-0464">Manganese</keyword>
<accession>A0A1G2C8Z0</accession>
<keyword evidence="9 14" id="KW-0540">Nuclease</keyword>